<keyword evidence="1" id="KW-1133">Transmembrane helix</keyword>
<feature type="transmembrane region" description="Helical" evidence="1">
    <location>
        <begin position="229"/>
        <end position="247"/>
    </location>
</feature>
<dbReference type="AlphaFoldDB" id="A0AB35ZJJ7"/>
<evidence type="ECO:0000256" key="1">
    <source>
        <dbReference type="SAM" id="Phobius"/>
    </source>
</evidence>
<accession>A0AB35ZJJ7</accession>
<proteinExistence type="predicted"/>
<feature type="transmembrane region" description="Helical" evidence="1">
    <location>
        <begin position="253"/>
        <end position="270"/>
    </location>
</feature>
<dbReference type="Proteomes" id="UP000390763">
    <property type="component" value="Unassembled WGS sequence"/>
</dbReference>
<evidence type="ECO:0000313" key="2">
    <source>
        <dbReference type="EMBL" id="MQO04891.1"/>
    </source>
</evidence>
<protein>
    <submittedName>
        <fullName evidence="2">Uncharacterized protein</fullName>
    </submittedName>
</protein>
<dbReference type="EMBL" id="VZBT01000095">
    <property type="protein sequence ID" value="MQO04891.1"/>
    <property type="molecule type" value="Genomic_DNA"/>
</dbReference>
<keyword evidence="1" id="KW-0472">Membrane</keyword>
<keyword evidence="1" id="KW-0812">Transmembrane</keyword>
<feature type="transmembrane region" description="Helical" evidence="1">
    <location>
        <begin position="25"/>
        <end position="45"/>
    </location>
</feature>
<name>A0AB35ZJJ7_9BACT</name>
<comment type="caution">
    <text evidence="2">The sequence shown here is derived from an EMBL/GenBank/DDBJ whole genome shotgun (WGS) entry which is preliminary data.</text>
</comment>
<dbReference type="RefSeq" id="WP_153088559.1">
    <property type="nucleotide sequence ID" value="NZ_VZAJ01000033.1"/>
</dbReference>
<gene>
    <name evidence="2" type="ORF">F7D62_12435</name>
</gene>
<reference evidence="3" key="1">
    <citation type="submission" date="2019-09" db="EMBL/GenBank/DDBJ databases">
        <title>Distinct polysaccharide growth profiles of human intestinal Prevotella copri isolates.</title>
        <authorList>
            <person name="Fehlner-Peach H."/>
            <person name="Magnabosco C."/>
            <person name="Raghavan V."/>
            <person name="Scher J.U."/>
            <person name="Tett A."/>
            <person name="Cox L.M."/>
            <person name="Gottsegen C."/>
            <person name="Watters A."/>
            <person name="Wiltshire- Gordon J.D."/>
            <person name="Segata N."/>
            <person name="Bonneau R."/>
            <person name="Littman D.R."/>
        </authorList>
    </citation>
    <scope>NUCLEOTIDE SEQUENCE [LARGE SCALE GENOMIC DNA]</scope>
    <source>
        <strain evidence="3">iAK279</strain>
    </source>
</reference>
<organism evidence="2 3">
    <name type="scientific">Segatella copri</name>
    <dbReference type="NCBI Taxonomy" id="165179"/>
    <lineage>
        <taxon>Bacteria</taxon>
        <taxon>Pseudomonadati</taxon>
        <taxon>Bacteroidota</taxon>
        <taxon>Bacteroidia</taxon>
        <taxon>Bacteroidales</taxon>
        <taxon>Prevotellaceae</taxon>
        <taxon>Segatella</taxon>
    </lineage>
</organism>
<sequence>MIDGLIRFCLDKAMTSYYAAMEEQVSIIVSIITALLTGGFIILFLDNQHVGATVIERYHFVMQPFMHRLSNYFKFLSSATTYFSITKGIKKDEAEYVFKFNDLMDKLGHYAYPCIMSGQDYPTSKFTAKQLENICNDINNVWYYWDRKHNYMIDYCSYDTRKAEQFCTLGKECLKEVFPLKYNEQAFSLNLISDVSGTFFAEIYQPIQHVPYEYEYWCKQEKYFQKTTYSIIGLCLFTLFIILLLRYFVPLCVMNILTVLCVITLVYSLYKFTKLEKLARELFR</sequence>
<evidence type="ECO:0000313" key="3">
    <source>
        <dbReference type="Proteomes" id="UP000390763"/>
    </source>
</evidence>